<keyword evidence="1" id="KW-0732">Signal</keyword>
<dbReference type="EMBL" id="JAERRB010000001">
    <property type="protein sequence ID" value="MBL0739904.1"/>
    <property type="molecule type" value="Genomic_DNA"/>
</dbReference>
<name>A0ABS1KKC1_9BACT</name>
<proteinExistence type="predicted"/>
<organism evidence="2 3">
    <name type="scientific">Chryseolinea lacunae</name>
    <dbReference type="NCBI Taxonomy" id="2801331"/>
    <lineage>
        <taxon>Bacteria</taxon>
        <taxon>Pseudomonadati</taxon>
        <taxon>Bacteroidota</taxon>
        <taxon>Cytophagia</taxon>
        <taxon>Cytophagales</taxon>
        <taxon>Fulvivirgaceae</taxon>
        <taxon>Chryseolinea</taxon>
    </lineage>
</organism>
<dbReference type="PROSITE" id="PS51257">
    <property type="entry name" value="PROKAR_LIPOPROTEIN"/>
    <property type="match status" value="1"/>
</dbReference>
<evidence type="ECO:0000313" key="3">
    <source>
        <dbReference type="Proteomes" id="UP000613030"/>
    </source>
</evidence>
<keyword evidence="3" id="KW-1185">Reference proteome</keyword>
<dbReference type="RefSeq" id="WP_202006866.1">
    <property type="nucleotide sequence ID" value="NZ_JAERRB010000001.1"/>
</dbReference>
<feature type="signal peptide" evidence="1">
    <location>
        <begin position="1"/>
        <end position="22"/>
    </location>
</feature>
<dbReference type="Proteomes" id="UP000613030">
    <property type="component" value="Unassembled WGS sequence"/>
</dbReference>
<reference evidence="2 3" key="1">
    <citation type="submission" date="2021-01" db="EMBL/GenBank/DDBJ databases">
        <title>Chryseolinea sp. Jin1 Genome sequencing and assembly.</title>
        <authorList>
            <person name="Kim I."/>
        </authorList>
    </citation>
    <scope>NUCLEOTIDE SEQUENCE [LARGE SCALE GENOMIC DNA]</scope>
    <source>
        <strain evidence="2 3">Jin1</strain>
    </source>
</reference>
<evidence type="ECO:0000313" key="2">
    <source>
        <dbReference type="EMBL" id="MBL0739904.1"/>
    </source>
</evidence>
<evidence type="ECO:0000256" key="1">
    <source>
        <dbReference type="SAM" id="SignalP"/>
    </source>
</evidence>
<protein>
    <submittedName>
        <fullName evidence="2">Uncharacterized protein</fullName>
    </submittedName>
</protein>
<gene>
    <name evidence="2" type="ORF">JI741_01680</name>
</gene>
<comment type="caution">
    <text evidence="2">The sequence shown here is derived from an EMBL/GenBank/DDBJ whole genome shotgun (WGS) entry which is preliminary data.</text>
</comment>
<accession>A0ABS1KKC1</accession>
<feature type="chain" id="PRO_5047250335" evidence="1">
    <location>
        <begin position="23"/>
        <end position="174"/>
    </location>
</feature>
<sequence>MKTFNVLILLLLSACLAPAAYAQVGATALNKGFSVKTASTMVNKDAAYQPVATEKSSIAISGANYELVKGYDRQLHVSYQIASLTAVEWVNVRMRAADMLDAHNWIFLAAKGVLDPLEKLAWDEFVPLSVYAPMNIKLSFNYNSRKFSYYVNPLDFAPINNTPAIHTKTLLIKK</sequence>